<dbReference type="PANTHER" id="PTHR33202:SF7">
    <property type="entry name" value="FERRIC UPTAKE REGULATION PROTEIN"/>
    <property type="match status" value="1"/>
</dbReference>
<keyword evidence="4" id="KW-0805">Transcription regulation</keyword>
<dbReference type="CDD" id="cd07153">
    <property type="entry name" value="Fur_like"/>
    <property type="match status" value="1"/>
</dbReference>
<feature type="binding site" evidence="7">
    <location>
        <position position="91"/>
    </location>
    <ligand>
        <name>Zn(2+)</name>
        <dbReference type="ChEBI" id="CHEBI:29105"/>
    </ligand>
</feature>
<feature type="binding site" evidence="7">
    <location>
        <position position="131"/>
    </location>
    <ligand>
        <name>Zn(2+)</name>
        <dbReference type="ChEBI" id="CHEBI:29105"/>
    </ligand>
</feature>
<evidence type="ECO:0000256" key="3">
    <source>
        <dbReference type="ARBA" id="ARBA00022833"/>
    </source>
</evidence>
<evidence type="ECO:0000256" key="4">
    <source>
        <dbReference type="ARBA" id="ARBA00023015"/>
    </source>
</evidence>
<dbReference type="SUPFAM" id="SSF46785">
    <property type="entry name" value="Winged helix' DNA-binding domain"/>
    <property type="match status" value="1"/>
</dbReference>
<keyword evidence="6" id="KW-0804">Transcription</keyword>
<dbReference type="InterPro" id="IPR036390">
    <property type="entry name" value="WH_DNA-bd_sf"/>
</dbReference>
<feature type="binding site" evidence="8">
    <location>
        <position position="106"/>
    </location>
    <ligand>
        <name>Fe cation</name>
        <dbReference type="ChEBI" id="CHEBI:24875"/>
    </ligand>
</feature>
<dbReference type="PANTHER" id="PTHR33202">
    <property type="entry name" value="ZINC UPTAKE REGULATION PROTEIN"/>
    <property type="match status" value="1"/>
</dbReference>
<dbReference type="GO" id="GO:0003700">
    <property type="term" value="F:DNA-binding transcription factor activity"/>
    <property type="evidence" value="ECO:0007669"/>
    <property type="project" value="InterPro"/>
</dbReference>
<organism evidence="9 10">
    <name type="scientific">Nocardioides aurantiacus</name>
    <dbReference type="NCBI Taxonomy" id="86796"/>
    <lineage>
        <taxon>Bacteria</taxon>
        <taxon>Bacillati</taxon>
        <taxon>Actinomycetota</taxon>
        <taxon>Actinomycetes</taxon>
        <taxon>Propionibacteriales</taxon>
        <taxon>Nocardioidaceae</taxon>
        <taxon>Nocardioides</taxon>
    </lineage>
</organism>
<evidence type="ECO:0000256" key="7">
    <source>
        <dbReference type="PIRSR" id="PIRSR602481-1"/>
    </source>
</evidence>
<name>A0A3N2CYC3_9ACTN</name>
<keyword evidence="7" id="KW-0479">Metal-binding</keyword>
<evidence type="ECO:0000256" key="1">
    <source>
        <dbReference type="ARBA" id="ARBA00007957"/>
    </source>
</evidence>
<evidence type="ECO:0000313" key="10">
    <source>
        <dbReference type="Proteomes" id="UP000281738"/>
    </source>
</evidence>
<dbReference type="GO" id="GO:0000976">
    <property type="term" value="F:transcription cis-regulatory region binding"/>
    <property type="evidence" value="ECO:0007669"/>
    <property type="project" value="TreeGrafter"/>
</dbReference>
<dbReference type="Pfam" id="PF01475">
    <property type="entry name" value="FUR"/>
    <property type="match status" value="1"/>
</dbReference>
<feature type="binding site" evidence="7">
    <location>
        <position position="94"/>
    </location>
    <ligand>
        <name>Zn(2+)</name>
        <dbReference type="ChEBI" id="CHEBI:29105"/>
    </ligand>
</feature>
<feature type="binding site" evidence="7">
    <location>
        <position position="134"/>
    </location>
    <ligand>
        <name>Zn(2+)</name>
        <dbReference type="ChEBI" id="CHEBI:29105"/>
    </ligand>
</feature>
<comment type="cofactor">
    <cofactor evidence="8">
        <name>Mn(2+)</name>
        <dbReference type="ChEBI" id="CHEBI:29035"/>
    </cofactor>
    <cofactor evidence="8">
        <name>Fe(2+)</name>
        <dbReference type="ChEBI" id="CHEBI:29033"/>
    </cofactor>
    <text evidence="8">Binds 1 Mn(2+) or Fe(2+) ion per subunit.</text>
</comment>
<dbReference type="InterPro" id="IPR036388">
    <property type="entry name" value="WH-like_DNA-bd_sf"/>
</dbReference>
<comment type="caution">
    <text evidence="9">The sequence shown here is derived from an EMBL/GenBank/DDBJ whole genome shotgun (WGS) entry which is preliminary data.</text>
</comment>
<dbReference type="InterPro" id="IPR002481">
    <property type="entry name" value="FUR"/>
</dbReference>
<keyword evidence="5" id="KW-0238">DNA-binding</keyword>
<comment type="similarity">
    <text evidence="1">Belongs to the Fur family.</text>
</comment>
<dbReference type="Proteomes" id="UP000281738">
    <property type="component" value="Unassembled WGS sequence"/>
</dbReference>
<dbReference type="InterPro" id="IPR043135">
    <property type="entry name" value="Fur_C"/>
</dbReference>
<dbReference type="Gene3D" id="3.30.1490.190">
    <property type="match status" value="1"/>
</dbReference>
<proteinExistence type="inferred from homology"/>
<dbReference type="GO" id="GO:1900376">
    <property type="term" value="P:regulation of secondary metabolite biosynthetic process"/>
    <property type="evidence" value="ECO:0007669"/>
    <property type="project" value="TreeGrafter"/>
</dbReference>
<evidence type="ECO:0000313" key="9">
    <source>
        <dbReference type="EMBL" id="ROR92545.1"/>
    </source>
</evidence>
<reference evidence="9 10" key="1">
    <citation type="submission" date="2018-11" db="EMBL/GenBank/DDBJ databases">
        <title>Sequencing the genomes of 1000 actinobacteria strains.</title>
        <authorList>
            <person name="Klenk H.-P."/>
        </authorList>
    </citation>
    <scope>NUCLEOTIDE SEQUENCE [LARGE SCALE GENOMIC DNA]</scope>
    <source>
        <strain evidence="9 10">DSM 12652</strain>
    </source>
</reference>
<keyword evidence="10" id="KW-1185">Reference proteome</keyword>
<evidence type="ECO:0000256" key="6">
    <source>
        <dbReference type="ARBA" id="ARBA00023163"/>
    </source>
</evidence>
<keyword evidence="8" id="KW-0408">Iron</keyword>
<gene>
    <name evidence="9" type="ORF">EDD33_3436</name>
</gene>
<accession>A0A3N2CYC3</accession>
<dbReference type="EMBL" id="RKHO01000001">
    <property type="protein sequence ID" value="ROR92545.1"/>
    <property type="molecule type" value="Genomic_DNA"/>
</dbReference>
<dbReference type="AlphaFoldDB" id="A0A3N2CYC3"/>
<evidence type="ECO:0000256" key="8">
    <source>
        <dbReference type="PIRSR" id="PIRSR602481-2"/>
    </source>
</evidence>
<evidence type="ECO:0000256" key="2">
    <source>
        <dbReference type="ARBA" id="ARBA00022491"/>
    </source>
</evidence>
<comment type="cofactor">
    <cofactor evidence="7">
        <name>Zn(2+)</name>
        <dbReference type="ChEBI" id="CHEBI:29105"/>
    </cofactor>
    <text evidence="7">Binds 1 zinc ion per subunit.</text>
</comment>
<evidence type="ECO:0000256" key="5">
    <source>
        <dbReference type="ARBA" id="ARBA00023125"/>
    </source>
</evidence>
<dbReference type="Gene3D" id="1.10.10.10">
    <property type="entry name" value="Winged helix-like DNA-binding domain superfamily/Winged helix DNA-binding domain"/>
    <property type="match status" value="1"/>
</dbReference>
<keyword evidence="3 7" id="KW-0862">Zinc</keyword>
<protein>
    <submittedName>
        <fullName evidence="9">Fur family nickel uptake regulator</fullName>
    </submittedName>
</protein>
<dbReference type="RefSeq" id="WP_246003572.1">
    <property type="nucleotide sequence ID" value="NZ_RKHO01000001.1"/>
</dbReference>
<keyword evidence="2" id="KW-0678">Repressor</keyword>
<dbReference type="GO" id="GO:0045892">
    <property type="term" value="P:negative regulation of DNA-templated transcription"/>
    <property type="evidence" value="ECO:0007669"/>
    <property type="project" value="TreeGrafter"/>
</dbReference>
<sequence>MTEWQDLLRASGHRLTPQREMVLRAVEELGHATPDEVHAEVRRHSDSVNLSTVYRTLELLDDLGLIRHAHLTDRAPTYHSATGHEHAHLVCRSCGQTTSIGREEVEQSLAPLAERHGFAPDYGHLTVFGTCATCTAQPTR</sequence>
<dbReference type="GO" id="GO:0008270">
    <property type="term" value="F:zinc ion binding"/>
    <property type="evidence" value="ECO:0007669"/>
    <property type="project" value="TreeGrafter"/>
</dbReference>